<protein>
    <submittedName>
        <fullName evidence="1">Uncharacterized protein</fullName>
    </submittedName>
</protein>
<accession>A0A7H1BZY6</accession>
<evidence type="ECO:0000313" key="2">
    <source>
        <dbReference type="Proteomes" id="UP000576260"/>
    </source>
</evidence>
<evidence type="ECO:0000313" key="1">
    <source>
        <dbReference type="EMBL" id="QNS14291.1"/>
    </source>
</evidence>
<dbReference type="Proteomes" id="UP000576260">
    <property type="component" value="Chromosome"/>
</dbReference>
<gene>
    <name evidence="1" type="ORF">ICJ55_05835</name>
</gene>
<sequence>MWKKQLLKLSPQAKIALDNNLKGVSTPFNLSVKGTKIGVHNWSHGTEAKSGKYLSPENAVKAFIKKLTDYSDPNRPNGEQDVVLIMVTASDIDVFIAQLERVSILLPEPTFKQALDYAKSAKTLQDTKMVKTPTISSPAFANAADITPGSARTMQSIMRNAQSMANAAKSGNPMQAIQRLLQMKAQREQQNAAKLNQLLTAQAQIYAFTERGFLESATTKMHLNLPDASNVFTACVMFVGDNLSPLKDMLNDN</sequence>
<dbReference type="EMBL" id="CP061280">
    <property type="protein sequence ID" value="QNS14291.1"/>
    <property type="molecule type" value="Genomic_DNA"/>
</dbReference>
<dbReference type="KEGG" id="mbos:ICJ55_05835"/>
<name>A0A7H1BZY6_9PAST</name>
<reference evidence="1 2" key="1">
    <citation type="submission" date="2020-09" db="EMBL/GenBank/DDBJ databases">
        <title>Mannheimia bovis sp.nov., isolated from a cow.</title>
        <authorList>
            <person name="Li F."/>
        </authorList>
    </citation>
    <scope>NUCLEOTIDE SEQUENCE [LARGE SCALE GENOMIC DNA]</scope>
    <source>
        <strain evidence="1 2">ZY190616</strain>
    </source>
</reference>
<dbReference type="AlphaFoldDB" id="A0A7H1BZY6"/>
<proteinExistence type="predicted"/>
<keyword evidence="2" id="KW-1185">Reference proteome</keyword>
<dbReference type="RefSeq" id="WP_188155953.1">
    <property type="nucleotide sequence ID" value="NZ_CP061280.1"/>
</dbReference>
<organism evidence="1 2">
    <name type="scientific">Mannheimia bovis</name>
    <dbReference type="NCBI Taxonomy" id="2770636"/>
    <lineage>
        <taxon>Bacteria</taxon>
        <taxon>Pseudomonadati</taxon>
        <taxon>Pseudomonadota</taxon>
        <taxon>Gammaproteobacteria</taxon>
        <taxon>Pasteurellales</taxon>
        <taxon>Pasteurellaceae</taxon>
        <taxon>Mannheimia</taxon>
    </lineage>
</organism>